<dbReference type="Proteomes" id="UP000183529">
    <property type="component" value="Unassembled WGS sequence"/>
</dbReference>
<dbReference type="AlphaFoldDB" id="A0AAQ1GHA9"/>
<feature type="region of interest" description="Disordered" evidence="1">
    <location>
        <begin position="259"/>
        <end position="285"/>
    </location>
</feature>
<evidence type="ECO:0000256" key="1">
    <source>
        <dbReference type="SAM" id="MobiDB-lite"/>
    </source>
</evidence>
<dbReference type="InterPro" id="IPR036425">
    <property type="entry name" value="MoaB/Mog-like_dom_sf"/>
</dbReference>
<dbReference type="EMBL" id="FNZM01000010">
    <property type="protein sequence ID" value="SEJ89157.1"/>
    <property type="molecule type" value="Genomic_DNA"/>
</dbReference>
<sequence length="285" mass="31193">MAFGVIIIGDEILSGRRTDKHLPKVIELLGARGLALDWAEYVGDDPARITATLKRSFESGDIVFSTGGIGATPDDHTRQCAAAALGLPLALHPDAEAAISERIRDMHTGADPIDFASPENLHRFQMGTFPQGCEIIPNGYNKIPGFSIREHYFVPGFPVMAWPMIEWVLDTKYAHLHHQTPHAEKSLLVFELPESTITPLMERIEHDFPGVRVFSLPSVGDTERGGIYARRHIDLGVKGEPEAVAAAFVKLREGVHQLGGDVVEPPEAGEDAPDRERRSGPRAGF</sequence>
<dbReference type="Pfam" id="PF00994">
    <property type="entry name" value="MoCF_biosynth"/>
    <property type="match status" value="1"/>
</dbReference>
<dbReference type="Gene3D" id="3.40.980.10">
    <property type="entry name" value="MoaB/Mog-like domain"/>
    <property type="match status" value="1"/>
</dbReference>
<evidence type="ECO:0000313" key="4">
    <source>
        <dbReference type="Proteomes" id="UP000183529"/>
    </source>
</evidence>
<accession>A0AAQ1GHA9</accession>
<dbReference type="SUPFAM" id="SSF53218">
    <property type="entry name" value="Molybdenum cofactor biosynthesis proteins"/>
    <property type="match status" value="1"/>
</dbReference>
<dbReference type="GeneID" id="61301961"/>
<reference evidence="3 4" key="1">
    <citation type="submission" date="2016-10" db="EMBL/GenBank/DDBJ databases">
        <authorList>
            <person name="Varghese N."/>
            <person name="Submissions S."/>
        </authorList>
    </citation>
    <scope>NUCLEOTIDE SEQUENCE [LARGE SCALE GENOMIC DNA]</scope>
    <source>
        <strain evidence="3 4">LMG 22274</strain>
    </source>
</reference>
<feature type="domain" description="MoaB/Mog" evidence="2">
    <location>
        <begin position="4"/>
        <end position="176"/>
    </location>
</feature>
<evidence type="ECO:0000259" key="2">
    <source>
        <dbReference type="SMART" id="SM00852"/>
    </source>
</evidence>
<comment type="caution">
    <text evidence="3">The sequence shown here is derived from an EMBL/GenBank/DDBJ whole genome shotgun (WGS) entry which is preliminary data.</text>
</comment>
<gene>
    <name evidence="3" type="ORF">SAMN05216550_11055</name>
</gene>
<protein>
    <submittedName>
        <fullName evidence="3">Predicted nucleotide-utilizing enzyme</fullName>
    </submittedName>
</protein>
<name>A0AAQ1GHA9_9BURK</name>
<dbReference type="PANTHER" id="PTHR13939">
    <property type="entry name" value="NICOTINAMIDE-NUCLEOTIDE AMIDOHYDROLASE PNCC"/>
    <property type="match status" value="1"/>
</dbReference>
<dbReference type="InterPro" id="IPR001453">
    <property type="entry name" value="MoaB/Mog_dom"/>
</dbReference>
<organism evidence="3 4">
    <name type="scientific">Paraburkholderia tropica</name>
    <dbReference type="NCBI Taxonomy" id="92647"/>
    <lineage>
        <taxon>Bacteria</taxon>
        <taxon>Pseudomonadati</taxon>
        <taxon>Pseudomonadota</taxon>
        <taxon>Betaproteobacteria</taxon>
        <taxon>Burkholderiales</taxon>
        <taxon>Burkholderiaceae</taxon>
        <taxon>Paraburkholderia</taxon>
    </lineage>
</organism>
<dbReference type="SMART" id="SM00852">
    <property type="entry name" value="MoCF_biosynth"/>
    <property type="match status" value="1"/>
</dbReference>
<dbReference type="PANTHER" id="PTHR13939:SF0">
    <property type="entry name" value="NMN AMIDOHYDROLASE-LIKE PROTEIN YFAY"/>
    <property type="match status" value="1"/>
</dbReference>
<dbReference type="InterPro" id="IPR050101">
    <property type="entry name" value="CinA"/>
</dbReference>
<evidence type="ECO:0000313" key="3">
    <source>
        <dbReference type="EMBL" id="SEJ89157.1"/>
    </source>
</evidence>
<dbReference type="RefSeq" id="WP_074984397.1">
    <property type="nucleotide sequence ID" value="NZ_CADFGN010000010.1"/>
</dbReference>
<proteinExistence type="predicted"/>